<sequence>MDSRGEKRTIETEQHDTTQPKKVRQRVKVEMDDIPNQLLLELFQYFDHMEKYYRRGVSKRWRVVLKSRSIMMQTYLAIEVPVNVRPNSRPGEISEEFIWTVGKHIKTIVFYGRSEKFVTASMAYIIGARLKRFTKAQRAMFQDIQSYFAKLSTTS</sequence>
<dbReference type="InterPro" id="IPR036047">
    <property type="entry name" value="F-box-like_dom_sf"/>
</dbReference>
<evidence type="ECO:0000313" key="4">
    <source>
        <dbReference type="Proteomes" id="UP000186922"/>
    </source>
</evidence>
<dbReference type="AlphaFoldDB" id="A0A1D1W8V2"/>
<dbReference type="EMBL" id="BDGG01000027">
    <property type="protein sequence ID" value="GAV09777.1"/>
    <property type="molecule type" value="Genomic_DNA"/>
</dbReference>
<feature type="domain" description="F-box" evidence="2">
    <location>
        <begin position="28"/>
        <end position="75"/>
    </location>
</feature>
<feature type="compositionally biased region" description="Basic and acidic residues" evidence="1">
    <location>
        <begin position="1"/>
        <end position="19"/>
    </location>
</feature>
<organism evidence="3 4">
    <name type="scientific">Ramazzottius varieornatus</name>
    <name type="common">Water bear</name>
    <name type="synonym">Tardigrade</name>
    <dbReference type="NCBI Taxonomy" id="947166"/>
    <lineage>
        <taxon>Eukaryota</taxon>
        <taxon>Metazoa</taxon>
        <taxon>Ecdysozoa</taxon>
        <taxon>Tardigrada</taxon>
        <taxon>Eutardigrada</taxon>
        <taxon>Parachela</taxon>
        <taxon>Hypsibioidea</taxon>
        <taxon>Ramazzottiidae</taxon>
        <taxon>Ramazzottius</taxon>
    </lineage>
</organism>
<evidence type="ECO:0000313" key="3">
    <source>
        <dbReference type="EMBL" id="GAV09777.1"/>
    </source>
</evidence>
<reference evidence="3 4" key="1">
    <citation type="journal article" date="2016" name="Nat. Commun.">
        <title>Extremotolerant tardigrade genome and improved radiotolerance of human cultured cells by tardigrade-unique protein.</title>
        <authorList>
            <person name="Hashimoto T."/>
            <person name="Horikawa D.D."/>
            <person name="Saito Y."/>
            <person name="Kuwahara H."/>
            <person name="Kozuka-Hata H."/>
            <person name="Shin-I T."/>
            <person name="Minakuchi Y."/>
            <person name="Ohishi K."/>
            <person name="Motoyama A."/>
            <person name="Aizu T."/>
            <person name="Enomoto A."/>
            <person name="Kondo K."/>
            <person name="Tanaka S."/>
            <person name="Hara Y."/>
            <person name="Koshikawa S."/>
            <person name="Sagara H."/>
            <person name="Miura T."/>
            <person name="Yokobori S."/>
            <person name="Miyagawa K."/>
            <person name="Suzuki Y."/>
            <person name="Kubo T."/>
            <person name="Oyama M."/>
            <person name="Kohara Y."/>
            <person name="Fujiyama A."/>
            <person name="Arakawa K."/>
            <person name="Katayama T."/>
            <person name="Toyoda A."/>
            <person name="Kunieda T."/>
        </authorList>
    </citation>
    <scope>NUCLEOTIDE SEQUENCE [LARGE SCALE GENOMIC DNA]</scope>
    <source>
        <strain evidence="3 4">YOKOZUNA-1</strain>
    </source>
</reference>
<keyword evidence="4" id="KW-1185">Reference proteome</keyword>
<dbReference type="PROSITE" id="PS50181">
    <property type="entry name" value="FBOX"/>
    <property type="match status" value="1"/>
</dbReference>
<name>A0A1D1W8V2_RAMVA</name>
<comment type="caution">
    <text evidence="3">The sequence shown here is derived from an EMBL/GenBank/DDBJ whole genome shotgun (WGS) entry which is preliminary data.</text>
</comment>
<dbReference type="Proteomes" id="UP000186922">
    <property type="component" value="Unassembled WGS sequence"/>
</dbReference>
<dbReference type="InterPro" id="IPR001810">
    <property type="entry name" value="F-box_dom"/>
</dbReference>
<protein>
    <recommendedName>
        <fullName evidence="2">F-box domain-containing protein</fullName>
    </recommendedName>
</protein>
<gene>
    <name evidence="3" type="primary">RvY_19262-1</name>
    <name evidence="3" type="synonym">RvY_19262.1</name>
    <name evidence="3" type="ORF">RvY_19262</name>
</gene>
<evidence type="ECO:0000256" key="1">
    <source>
        <dbReference type="SAM" id="MobiDB-lite"/>
    </source>
</evidence>
<feature type="region of interest" description="Disordered" evidence="1">
    <location>
        <begin position="1"/>
        <end position="23"/>
    </location>
</feature>
<dbReference type="SUPFAM" id="SSF81383">
    <property type="entry name" value="F-box domain"/>
    <property type="match status" value="1"/>
</dbReference>
<accession>A0A1D1W8V2</accession>
<evidence type="ECO:0000259" key="2">
    <source>
        <dbReference type="PROSITE" id="PS50181"/>
    </source>
</evidence>
<proteinExistence type="predicted"/>